<geneLocation type="mitochondrion" evidence="1"/>
<keyword evidence="1" id="KW-0496">Mitochondrion</keyword>
<organism evidence="1">
    <name type="scientific">Utricularia reniformis</name>
    <dbReference type="NCBI Taxonomy" id="192314"/>
    <lineage>
        <taxon>Eukaryota</taxon>
        <taxon>Viridiplantae</taxon>
        <taxon>Streptophyta</taxon>
        <taxon>Embryophyta</taxon>
        <taxon>Tracheophyta</taxon>
        <taxon>Spermatophyta</taxon>
        <taxon>Magnoliopsida</taxon>
        <taxon>eudicotyledons</taxon>
        <taxon>Gunneridae</taxon>
        <taxon>Pentapetalae</taxon>
        <taxon>asterids</taxon>
        <taxon>lamiids</taxon>
        <taxon>Lamiales</taxon>
        <taxon>Lentibulariaceae</taxon>
        <taxon>Utricularia</taxon>
    </lineage>
</organism>
<protein>
    <submittedName>
        <fullName evidence="1">Uncharacterized protein</fullName>
    </submittedName>
</protein>
<name>A0A1Y0B0I4_9LAMI</name>
<sequence length="34" mass="3886">MPPARSHLFVEGFTEAKWSSHLYSCSLLVYGEEN</sequence>
<proteinExistence type="predicted"/>
<dbReference type="AlphaFoldDB" id="A0A1Y0B0I4"/>
<evidence type="ECO:0000313" key="1">
    <source>
        <dbReference type="EMBL" id="ART30888.1"/>
    </source>
</evidence>
<gene>
    <name evidence="1" type="ORF">AEK19_MT0634</name>
</gene>
<reference evidence="1" key="1">
    <citation type="submission" date="2017-03" db="EMBL/GenBank/DDBJ databases">
        <title>The mitochondrial genome of the carnivorous plant Utricularia reniformis (Lentibulariaceae): structure, comparative analysis and evolutionary landmarks.</title>
        <authorList>
            <person name="Silva S.R."/>
            <person name="Alvarenga D.O."/>
            <person name="Michael T.P."/>
            <person name="Miranda V.F.O."/>
            <person name="Varani A.M."/>
        </authorList>
    </citation>
    <scope>NUCLEOTIDE SEQUENCE</scope>
</reference>
<accession>A0A1Y0B0I4</accession>
<dbReference type="EMBL" id="KY774314">
    <property type="protein sequence ID" value="ART30888.1"/>
    <property type="molecule type" value="Genomic_DNA"/>
</dbReference>